<dbReference type="Pfam" id="PF08164">
    <property type="entry name" value="TRAUB"/>
    <property type="match status" value="1"/>
</dbReference>
<reference evidence="6 7" key="1">
    <citation type="submission" date="2023-05" db="EMBL/GenBank/DDBJ databases">
        <title>A 100% complete, gapless, phased diploid assembly of the Scenedesmus obliquus UTEX 3031 genome.</title>
        <authorList>
            <person name="Biondi T.C."/>
            <person name="Hanschen E.R."/>
            <person name="Kwon T."/>
            <person name="Eng W."/>
            <person name="Kruse C.P.S."/>
            <person name="Koehler S.I."/>
            <person name="Kunde Y."/>
            <person name="Gleasner C.D."/>
            <person name="You Mak K.T."/>
            <person name="Polle J."/>
            <person name="Hovde B.T."/>
            <person name="Starkenburg S.R."/>
        </authorList>
    </citation>
    <scope>NUCLEOTIDE SEQUENCE [LARGE SCALE GENOMIC DNA]</scope>
    <source>
        <strain evidence="6 7">DOE0152z</strain>
    </source>
</reference>
<feature type="region of interest" description="Disordered" evidence="3">
    <location>
        <begin position="434"/>
        <end position="477"/>
    </location>
</feature>
<protein>
    <recommendedName>
        <fullName evidence="8">Apoptosis-antagonizing transcription factor C-terminal domain-containing protein</fullName>
    </recommendedName>
</protein>
<feature type="region of interest" description="Disordered" evidence="3">
    <location>
        <begin position="66"/>
        <end position="300"/>
    </location>
</feature>
<feature type="compositionally biased region" description="Acidic residues" evidence="3">
    <location>
        <begin position="89"/>
        <end position="102"/>
    </location>
</feature>
<feature type="compositionally biased region" description="Low complexity" evidence="3">
    <location>
        <begin position="224"/>
        <end position="240"/>
    </location>
</feature>
<gene>
    <name evidence="6" type="ORF">OEZ85_010087</name>
</gene>
<feature type="region of interest" description="Disordered" evidence="3">
    <location>
        <begin position="558"/>
        <end position="605"/>
    </location>
</feature>
<name>A0ABY8TQX1_TETOB</name>
<evidence type="ECO:0000256" key="3">
    <source>
        <dbReference type="SAM" id="MobiDB-lite"/>
    </source>
</evidence>
<comment type="similarity">
    <text evidence="1">Belongs to the AATF family.</text>
</comment>
<dbReference type="PANTHER" id="PTHR15565:SF0">
    <property type="entry name" value="PROTEIN AATF"/>
    <property type="match status" value="1"/>
</dbReference>
<feature type="domain" description="Apoptosis-antagonizing transcription factor C-terminal" evidence="4">
    <location>
        <begin position="611"/>
        <end position="684"/>
    </location>
</feature>
<feature type="compositionally biased region" description="Acidic residues" evidence="3">
    <location>
        <begin position="241"/>
        <end position="256"/>
    </location>
</feature>
<feature type="compositionally biased region" description="Low complexity" evidence="3">
    <location>
        <begin position="434"/>
        <end position="447"/>
    </location>
</feature>
<evidence type="ECO:0000313" key="7">
    <source>
        <dbReference type="Proteomes" id="UP001244341"/>
    </source>
</evidence>
<dbReference type="Proteomes" id="UP001244341">
    <property type="component" value="Chromosome 2b"/>
</dbReference>
<feature type="coiled-coil region" evidence="2">
    <location>
        <begin position="313"/>
        <end position="340"/>
    </location>
</feature>
<evidence type="ECO:0000259" key="4">
    <source>
        <dbReference type="Pfam" id="PF08164"/>
    </source>
</evidence>
<dbReference type="InterPro" id="IPR039223">
    <property type="entry name" value="AATF/Bfr2"/>
</dbReference>
<evidence type="ECO:0000259" key="5">
    <source>
        <dbReference type="Pfam" id="PF13339"/>
    </source>
</evidence>
<feature type="compositionally biased region" description="Basic and acidic residues" evidence="3">
    <location>
        <begin position="584"/>
        <end position="603"/>
    </location>
</feature>
<dbReference type="EMBL" id="CP126209">
    <property type="protein sequence ID" value="WIA09873.1"/>
    <property type="molecule type" value="Genomic_DNA"/>
</dbReference>
<evidence type="ECO:0000256" key="2">
    <source>
        <dbReference type="SAM" id="Coils"/>
    </source>
</evidence>
<sequence length="688" mass="71834">MTRPRSLADELAELVNPAPQAELDPEAAGIGEADALGGSDDELAGLVGAAAAGRRAIPADIALEGGEYQGRRSSRAALFGGDEQQQDSSSEEEDNADGDSDDAQQQLGGVRLSRAVQGALPPGRRDLSTIPTMFANGHAHHGPGLDDPTSSSSLFSDEGEEEGEEAQQQQQQQQVQGAVSPVQQQAAAATVARVQQQQQQQGEREKSGSSSDDEGGSGQEDQAEQQQQQQQLDQEAAEGSSSEEGESEQGSEEEHDDMGAAAAGSDEDDSGDEGEAEDEGDAADEGSGGEGDAQMLGANGLDVDAAAAGVAAMLGDDEEMQQLEREAAAAQAEAAQQLVAAGARSGRDAEKAAGVRAQQRLWGAALELRIRLQRALAGGNSLPRPAARAALAGHSPQVARGYSELLGSCQATLQDMLTLHHSLAQQHPAAAAALAAAEATQQQQQQQPGSKSKRSRSAAGLDDDAEQQPQQPAAVKYAGSCRTADEAWSAVDAAISNLAGFRDASLDKWHRRTVLSSGTAALRGSSGLRALQQSVSSQVAALMGDSAKLVARSQLPLELAPRPLGTPARAQPQPGGSDDEVDADDGRRQPGGGGRRERARDAETYDEGDFYQQLLKELLEAAPPGSLPQQLAGARPPKRRKLVDRRASKGRKLRYHVMEKLVGFMAPAELVAPPFAEQLFGNLFSHQG</sequence>
<dbReference type="InterPro" id="IPR025160">
    <property type="entry name" value="AATF"/>
</dbReference>
<keyword evidence="2" id="KW-0175">Coiled coil</keyword>
<keyword evidence="7" id="KW-1185">Reference proteome</keyword>
<evidence type="ECO:0000256" key="1">
    <source>
        <dbReference type="ARBA" id="ARBA00008966"/>
    </source>
</evidence>
<dbReference type="InterPro" id="IPR012617">
    <property type="entry name" value="AATF_C"/>
</dbReference>
<dbReference type="Pfam" id="PF13339">
    <property type="entry name" value="AATF-Che1"/>
    <property type="match status" value="1"/>
</dbReference>
<evidence type="ECO:0000313" key="6">
    <source>
        <dbReference type="EMBL" id="WIA09873.1"/>
    </source>
</evidence>
<dbReference type="PANTHER" id="PTHR15565">
    <property type="entry name" value="AATF PROTEIN APOPTOSIS ANTAGONIZING TRANSCRIPTION FACTOR"/>
    <property type="match status" value="1"/>
</dbReference>
<organism evidence="6 7">
    <name type="scientific">Tetradesmus obliquus</name>
    <name type="common">Green alga</name>
    <name type="synonym">Acutodesmus obliquus</name>
    <dbReference type="NCBI Taxonomy" id="3088"/>
    <lineage>
        <taxon>Eukaryota</taxon>
        <taxon>Viridiplantae</taxon>
        <taxon>Chlorophyta</taxon>
        <taxon>core chlorophytes</taxon>
        <taxon>Chlorophyceae</taxon>
        <taxon>CS clade</taxon>
        <taxon>Sphaeropleales</taxon>
        <taxon>Scenedesmaceae</taxon>
        <taxon>Tetradesmus</taxon>
    </lineage>
</organism>
<accession>A0ABY8TQX1</accession>
<feature type="region of interest" description="Disordered" evidence="3">
    <location>
        <begin position="624"/>
        <end position="648"/>
    </location>
</feature>
<feature type="domain" description="AATF leucine zipper-containing" evidence="5">
    <location>
        <begin position="348"/>
        <end position="512"/>
    </location>
</feature>
<feature type="compositionally biased region" description="Basic residues" evidence="3">
    <location>
        <begin position="636"/>
        <end position="648"/>
    </location>
</feature>
<evidence type="ECO:0008006" key="8">
    <source>
        <dbReference type="Google" id="ProtNLM"/>
    </source>
</evidence>
<feature type="compositionally biased region" description="Acidic residues" evidence="3">
    <location>
        <begin position="265"/>
        <end position="284"/>
    </location>
</feature>
<proteinExistence type="inferred from homology"/>
<feature type="compositionally biased region" description="Low complexity" evidence="3">
    <location>
        <begin position="166"/>
        <end position="201"/>
    </location>
</feature>